<comment type="catalytic activity">
    <reaction evidence="7">
        <text>CMP + ATP = CDP + ADP</text>
        <dbReference type="Rhea" id="RHEA:11600"/>
        <dbReference type="ChEBI" id="CHEBI:30616"/>
        <dbReference type="ChEBI" id="CHEBI:58069"/>
        <dbReference type="ChEBI" id="CHEBI:60377"/>
        <dbReference type="ChEBI" id="CHEBI:456216"/>
        <dbReference type="EC" id="2.7.4.25"/>
    </reaction>
</comment>
<gene>
    <name evidence="9" type="ORF">HRJ53_08005</name>
</gene>
<sequence>MSKLTITIDGPAGSGKSSVARRVAALLGYSYLDSGAMYRALALKALERKVALDDAARLEALAEETH</sequence>
<feature type="non-terminal residue" evidence="9">
    <location>
        <position position="66"/>
    </location>
</feature>
<reference evidence="9" key="1">
    <citation type="submission" date="2020-06" db="EMBL/GenBank/DDBJ databases">
        <title>Legume-microbial interactions unlock mineral nutrients during tropical forest succession.</title>
        <authorList>
            <person name="Epihov D.Z."/>
        </authorList>
    </citation>
    <scope>NUCLEOTIDE SEQUENCE [LARGE SCALE GENOMIC DNA]</scope>
    <source>
        <strain evidence="9">Pan2503</strain>
    </source>
</reference>
<keyword evidence="2" id="KW-0808">Transferase</keyword>
<evidence type="ECO:0000256" key="3">
    <source>
        <dbReference type="ARBA" id="ARBA00022741"/>
    </source>
</evidence>
<accession>A0A7V8NP25</accession>
<dbReference type="Proteomes" id="UP000567293">
    <property type="component" value="Unassembled WGS sequence"/>
</dbReference>
<dbReference type="SUPFAM" id="SSF52540">
    <property type="entry name" value="P-loop containing nucleoside triphosphate hydrolases"/>
    <property type="match status" value="1"/>
</dbReference>
<dbReference type="GO" id="GO:0036431">
    <property type="term" value="F:dCMP kinase activity"/>
    <property type="evidence" value="ECO:0007669"/>
    <property type="project" value="InterPro"/>
</dbReference>
<comment type="caution">
    <text evidence="9">The sequence shown here is derived from an EMBL/GenBank/DDBJ whole genome shotgun (WGS) entry which is preliminary data.</text>
</comment>
<evidence type="ECO:0000256" key="1">
    <source>
        <dbReference type="ARBA" id="ARBA00012906"/>
    </source>
</evidence>
<evidence type="ECO:0000313" key="10">
    <source>
        <dbReference type="Proteomes" id="UP000567293"/>
    </source>
</evidence>
<dbReference type="Gene3D" id="3.40.50.300">
    <property type="entry name" value="P-loop containing nucleotide triphosphate hydrolases"/>
    <property type="match status" value="1"/>
</dbReference>
<comment type="catalytic activity">
    <reaction evidence="6">
        <text>dCMP + ATP = dCDP + ADP</text>
        <dbReference type="Rhea" id="RHEA:25094"/>
        <dbReference type="ChEBI" id="CHEBI:30616"/>
        <dbReference type="ChEBI" id="CHEBI:57566"/>
        <dbReference type="ChEBI" id="CHEBI:58593"/>
        <dbReference type="ChEBI" id="CHEBI:456216"/>
        <dbReference type="EC" id="2.7.4.25"/>
    </reaction>
</comment>
<evidence type="ECO:0000259" key="8">
    <source>
        <dbReference type="Pfam" id="PF02224"/>
    </source>
</evidence>
<evidence type="ECO:0000313" key="9">
    <source>
        <dbReference type="EMBL" id="MBA0084923.1"/>
    </source>
</evidence>
<dbReference type="AlphaFoldDB" id="A0A7V8NP25"/>
<evidence type="ECO:0000256" key="4">
    <source>
        <dbReference type="ARBA" id="ARBA00022777"/>
    </source>
</evidence>
<dbReference type="EC" id="2.7.4.25" evidence="1"/>
<keyword evidence="4 9" id="KW-0418">Kinase</keyword>
<evidence type="ECO:0000256" key="6">
    <source>
        <dbReference type="ARBA" id="ARBA00047615"/>
    </source>
</evidence>
<protein>
    <recommendedName>
        <fullName evidence="1">(d)CMP kinase</fullName>
        <ecNumber evidence="1">2.7.4.25</ecNumber>
    </recommendedName>
</protein>
<dbReference type="GO" id="GO:0006139">
    <property type="term" value="P:nucleobase-containing compound metabolic process"/>
    <property type="evidence" value="ECO:0007669"/>
    <property type="project" value="InterPro"/>
</dbReference>
<dbReference type="GO" id="GO:0005524">
    <property type="term" value="F:ATP binding"/>
    <property type="evidence" value="ECO:0007669"/>
    <property type="project" value="UniProtKB-KW"/>
</dbReference>
<feature type="domain" description="Cytidylate kinase" evidence="8">
    <location>
        <begin position="6"/>
        <end position="65"/>
    </location>
</feature>
<evidence type="ECO:0000256" key="5">
    <source>
        <dbReference type="ARBA" id="ARBA00022840"/>
    </source>
</evidence>
<dbReference type="Pfam" id="PF02224">
    <property type="entry name" value="Cytidylate_kin"/>
    <property type="match status" value="1"/>
</dbReference>
<evidence type="ECO:0000256" key="7">
    <source>
        <dbReference type="ARBA" id="ARBA00048478"/>
    </source>
</evidence>
<keyword evidence="5" id="KW-0067">ATP-binding</keyword>
<keyword evidence="10" id="KW-1185">Reference proteome</keyword>
<proteinExistence type="predicted"/>
<dbReference type="InterPro" id="IPR011994">
    <property type="entry name" value="Cytidylate_kinase_dom"/>
</dbReference>
<evidence type="ECO:0000256" key="2">
    <source>
        <dbReference type="ARBA" id="ARBA00022679"/>
    </source>
</evidence>
<organism evidence="9 10">
    <name type="scientific">Candidatus Acidiferrum panamense</name>
    <dbReference type="NCBI Taxonomy" id="2741543"/>
    <lineage>
        <taxon>Bacteria</taxon>
        <taxon>Pseudomonadati</taxon>
        <taxon>Acidobacteriota</taxon>
        <taxon>Terriglobia</taxon>
        <taxon>Candidatus Acidiferrales</taxon>
        <taxon>Candidatus Acidiferrum</taxon>
    </lineage>
</organism>
<keyword evidence="3" id="KW-0547">Nucleotide-binding</keyword>
<dbReference type="InterPro" id="IPR027417">
    <property type="entry name" value="P-loop_NTPase"/>
</dbReference>
<name>A0A7V8NP25_9BACT</name>
<dbReference type="EMBL" id="JACDQQ010000771">
    <property type="protein sequence ID" value="MBA0084923.1"/>
    <property type="molecule type" value="Genomic_DNA"/>
</dbReference>